<reference evidence="1 2" key="1">
    <citation type="submission" date="2016-04" db="EMBL/GenBank/DDBJ databases">
        <title>Complete genome sequence of Bacillus oceanisediminis strain 2691.</title>
        <authorList>
            <person name="Jeong H."/>
            <person name="Kim H.J."/>
            <person name="Lee D.-W."/>
        </authorList>
    </citation>
    <scope>NUCLEOTIDE SEQUENCE [LARGE SCALE GENOMIC DNA]</scope>
    <source>
        <strain evidence="1 2">2691</strain>
    </source>
</reference>
<dbReference type="AlphaFoldDB" id="A0A160MFQ8"/>
<dbReference type="EMBL" id="CP015506">
    <property type="protein sequence ID" value="AND41438.1"/>
    <property type="molecule type" value="Genomic_DNA"/>
</dbReference>
<protein>
    <submittedName>
        <fullName evidence="1">Uncharacterized protein</fullName>
    </submittedName>
</protein>
<accession>A0A160MFQ8</accession>
<organism evidence="1 2">
    <name type="scientific">Cytobacillus oceanisediminis 2691</name>
    <dbReference type="NCBI Taxonomy" id="1196031"/>
    <lineage>
        <taxon>Bacteria</taxon>
        <taxon>Bacillati</taxon>
        <taxon>Bacillota</taxon>
        <taxon>Bacilli</taxon>
        <taxon>Bacillales</taxon>
        <taxon>Bacillaceae</taxon>
        <taxon>Cytobacillus</taxon>
    </lineage>
</organism>
<gene>
    <name evidence="1" type="ORF">A361_20485</name>
</gene>
<sequence length="81" mass="9440">MKEFIFSLGGNPRKALLFFLSEKQKQNSIQKTRVLTLLLSFLYFHSPPTPSKIQYIASLLKISSKKSKKNELKMFMSQTRK</sequence>
<dbReference type="STRING" id="1196031.A361_20485"/>
<dbReference type="Proteomes" id="UP000077856">
    <property type="component" value="Chromosome"/>
</dbReference>
<evidence type="ECO:0000313" key="2">
    <source>
        <dbReference type="Proteomes" id="UP000077856"/>
    </source>
</evidence>
<proteinExistence type="predicted"/>
<dbReference type="KEGG" id="bon:A361_20485"/>
<evidence type="ECO:0000313" key="1">
    <source>
        <dbReference type="EMBL" id="AND41438.1"/>
    </source>
</evidence>
<name>A0A160MFQ8_9BACI</name>